<organism evidence="1 2">
    <name type="scientific">Roseovarius marisflavi</name>
    <dbReference type="NCBI Taxonomy" id="1054996"/>
    <lineage>
        <taxon>Bacteria</taxon>
        <taxon>Pseudomonadati</taxon>
        <taxon>Pseudomonadota</taxon>
        <taxon>Alphaproteobacteria</taxon>
        <taxon>Rhodobacterales</taxon>
        <taxon>Roseobacteraceae</taxon>
        <taxon>Roseovarius</taxon>
    </lineage>
</organism>
<keyword evidence="2" id="KW-1185">Reference proteome</keyword>
<name>A0A1M7AF01_9RHOB</name>
<reference evidence="2" key="1">
    <citation type="submission" date="2016-11" db="EMBL/GenBank/DDBJ databases">
        <authorList>
            <person name="Varghese N."/>
            <person name="Submissions S."/>
        </authorList>
    </citation>
    <scope>NUCLEOTIDE SEQUENCE [LARGE SCALE GENOMIC DNA]</scope>
    <source>
        <strain evidence="2">DSM 29327</strain>
    </source>
</reference>
<evidence type="ECO:0000313" key="1">
    <source>
        <dbReference type="EMBL" id="SHL41312.1"/>
    </source>
</evidence>
<evidence type="ECO:0000313" key="2">
    <source>
        <dbReference type="Proteomes" id="UP000184191"/>
    </source>
</evidence>
<proteinExistence type="predicted"/>
<sequence>MNSLDRKRDQLAGARLKKQAADAIIANAAAALPIIDDEIAHNEWAAEAAMMKLRPFVPPAVCEKIKTSDVSGVAYLGQSCRAFGDARGGIASIAAKADGVTEGEAVKLMERRAAVVERIEQPSASLKSRCAFAG</sequence>
<dbReference type="EMBL" id="FRBN01000013">
    <property type="protein sequence ID" value="SHL41312.1"/>
    <property type="molecule type" value="Genomic_DNA"/>
</dbReference>
<dbReference type="Proteomes" id="UP000184191">
    <property type="component" value="Unassembled WGS sequence"/>
</dbReference>
<dbReference type="RefSeq" id="WP_220084007.1">
    <property type="nucleotide sequence ID" value="NZ_FRBN01000013.1"/>
</dbReference>
<gene>
    <name evidence="1" type="ORF">SAMN05444414_11358</name>
</gene>
<accession>A0A1M7AF01</accession>
<protein>
    <submittedName>
        <fullName evidence="1">Uncharacterized protein</fullName>
    </submittedName>
</protein>
<dbReference type="STRING" id="1054996.SAMN05444414_11358"/>
<dbReference type="AlphaFoldDB" id="A0A1M7AF01"/>